<keyword evidence="4" id="KW-0445">Lipid transport</keyword>
<feature type="region of interest" description="Disordered" evidence="8">
    <location>
        <begin position="25"/>
        <end position="129"/>
    </location>
</feature>
<sequence length="1284" mass="142034">MAGAPDEASPELLRAPPRLLESYKVAASHKRSKSASVKKVLSLGSSKTDNAPTDPNDTSPPASATSATSQQASQLKGYPPSHGRSLSKKTNPHLSTSMSSLGAGQDGLTPSSASYQQSPSSPTSKSTSIEQSVKLFRVFESLRNGDTTAISRAIREQSGTTDGENNRSSLQLPSARTEGTSILHLAIQCAEMPVIEFVLSNATATPDSPIDINGRDRDGNTPLHLAATLGRAPVVRMLLDQPGINDSVTNYNGQTPLDLARTPDIFQQLQLSRSIFIDTNVRKIQTMVTSGDMEALEKILQDARIKSTIDVNGGELATDPVVVDAGGTLLHEAAKKKDVKLAQLLLLNGADPFRRDRKGKLPQDYTKDDRTRAILKRSPAAAAAQRGIQEKTILAGALQGPTAAESGMGVKESREMKGYLKKWTNYTTGYKLRWFVLEDGVLSYYKHQDDTESACRGAINMRIAKLYMDPQDKQRFEIQGKSSVKYHLKANHQVEAKRWFWALNNAIQWAKDEAREEEKRATQDHEVLKQAKIEQIKGEGDASSLGSSKLASSKNLATASSLGVPLPGLDTTSSRTAVSVTEDPPSVYEPSMSGHGLDRMVSNMGTATVAGDDEDEDDYGDDTSSHEMKPQSKDAFNITAQSAKLQLELLTSVSAALQTEKNRSPHLQISDPLMLQALASYESAIGNLKGLIGDLLRISRDRDAYWQYRLDREANVRRMWEESMAKVAKEQEELENRIGESEEKRRKQKKALREALEDYDKPMPGSDAKADEDDFADAAEDGEQQKTMTSHLGPPAQDPKVKRKATFADIAADISDSDSEDDEEFFDAVGAGEVEVVEMPAPAVAQEKQADAESSSDDSLEKKHSEIATAWAGYEDGPRKKLALDADDRPKVGLWGILKSMIGKDMTKMPLPVSFNEPTSLLQRVAEDMEYTDLLDTAAERSDSTERLLYVAAFAASEYASTIGRVAKPFNPLLAETYEYARPDKGYRFFIEQVSHHPPIGAAYAESTKWDYYGESAVKSKFYGKSFDIFPLGTWFLRLRPTSMGGKEELYTWKKVTTSVIGIITGNPAVDNYGPMEITNWTTGEKCMLDFKPRGWKASSAYQVVGKVLDAENRVRWSIGGRWNDKIYARFTPGFEDADIEKSGKSATKSGDNKAFLVWQAHERPAGIPFNLTPFGVTLNDISDKLRPVIAPTDTRLRPDQRAMEDGEYDFAATEKSRVEEKQRSTRRQREAEGKEFSPRWFTKGRCEVTGEEYWVFNHEYWKIRHRVAQGEMSWEEAGLEDIF</sequence>
<feature type="compositionally biased region" description="Polar residues" evidence="8">
    <location>
        <begin position="157"/>
        <end position="174"/>
    </location>
</feature>
<dbReference type="SUPFAM" id="SSF50729">
    <property type="entry name" value="PH domain-like"/>
    <property type="match status" value="1"/>
</dbReference>
<dbReference type="Gene3D" id="3.30.70.3490">
    <property type="match status" value="1"/>
</dbReference>
<dbReference type="SMART" id="SM00248">
    <property type="entry name" value="ANK"/>
    <property type="match status" value="3"/>
</dbReference>
<dbReference type="GO" id="GO:0097038">
    <property type="term" value="C:perinuclear endoplasmic reticulum"/>
    <property type="evidence" value="ECO:0007669"/>
    <property type="project" value="TreeGrafter"/>
</dbReference>
<evidence type="ECO:0000259" key="9">
    <source>
        <dbReference type="PROSITE" id="PS50003"/>
    </source>
</evidence>
<keyword evidence="6" id="KW-0040">ANK repeat</keyword>
<dbReference type="InterPro" id="IPR000648">
    <property type="entry name" value="Oxysterol-bd"/>
</dbReference>
<feature type="compositionally biased region" description="Polar residues" evidence="8">
    <location>
        <begin position="48"/>
        <end position="57"/>
    </location>
</feature>
<dbReference type="InterPro" id="IPR011993">
    <property type="entry name" value="PH-like_dom_sf"/>
</dbReference>
<dbReference type="GO" id="GO:0005886">
    <property type="term" value="C:plasma membrane"/>
    <property type="evidence" value="ECO:0007669"/>
    <property type="project" value="TreeGrafter"/>
</dbReference>
<dbReference type="SUPFAM" id="SSF144000">
    <property type="entry name" value="Oxysterol-binding protein-like"/>
    <property type="match status" value="1"/>
</dbReference>
<dbReference type="EMBL" id="NRDI02000005">
    <property type="protein sequence ID" value="KAI1516618.1"/>
    <property type="molecule type" value="Genomic_DNA"/>
</dbReference>
<feature type="compositionally biased region" description="Acidic residues" evidence="8">
    <location>
        <begin position="770"/>
        <end position="782"/>
    </location>
</feature>
<dbReference type="PANTHER" id="PTHR10972">
    <property type="entry name" value="OXYSTEROL-BINDING PROTEIN-RELATED"/>
    <property type="match status" value="1"/>
</dbReference>
<feature type="region of interest" description="Disordered" evidence="8">
    <location>
        <begin position="843"/>
        <end position="862"/>
    </location>
</feature>
<dbReference type="GO" id="GO:0005829">
    <property type="term" value="C:cytosol"/>
    <property type="evidence" value="ECO:0007669"/>
    <property type="project" value="TreeGrafter"/>
</dbReference>
<dbReference type="Pfam" id="PF00169">
    <property type="entry name" value="PH"/>
    <property type="match status" value="1"/>
</dbReference>
<feature type="compositionally biased region" description="Acidic residues" evidence="8">
    <location>
        <begin position="611"/>
        <end position="621"/>
    </location>
</feature>
<dbReference type="GO" id="GO:0006887">
    <property type="term" value="P:exocytosis"/>
    <property type="evidence" value="ECO:0007669"/>
    <property type="project" value="TreeGrafter"/>
</dbReference>
<keyword evidence="11" id="KW-1185">Reference proteome</keyword>
<feature type="region of interest" description="Disordered" evidence="8">
    <location>
        <begin position="561"/>
        <end position="596"/>
    </location>
</feature>
<feature type="region of interest" description="Disordered" evidence="8">
    <location>
        <begin position="732"/>
        <end position="803"/>
    </location>
</feature>
<dbReference type="PROSITE" id="PS50003">
    <property type="entry name" value="PH_DOMAIN"/>
    <property type="match status" value="1"/>
</dbReference>
<protein>
    <submittedName>
        <fullName evidence="10">Oxysterol binding protein</fullName>
    </submittedName>
</protein>
<keyword evidence="3" id="KW-0597">Phosphoprotein</keyword>
<evidence type="ECO:0000256" key="1">
    <source>
        <dbReference type="ARBA" id="ARBA00008842"/>
    </source>
</evidence>
<evidence type="ECO:0000313" key="11">
    <source>
        <dbReference type="Proteomes" id="UP000249757"/>
    </source>
</evidence>
<feature type="region of interest" description="Disordered" evidence="8">
    <location>
        <begin position="1212"/>
        <end position="1235"/>
    </location>
</feature>
<dbReference type="CDD" id="cd13292">
    <property type="entry name" value="PH_Osh1p_Osh2p_yeast"/>
    <property type="match status" value="1"/>
</dbReference>
<evidence type="ECO:0000256" key="5">
    <source>
        <dbReference type="ARBA" id="ARBA00023121"/>
    </source>
</evidence>
<dbReference type="FunFam" id="2.30.29.30:FF:000061">
    <property type="entry name" value="Oxysterol binding protein 1"/>
    <property type="match status" value="1"/>
</dbReference>
<feature type="repeat" description="ANK" evidence="6">
    <location>
        <begin position="325"/>
        <end position="357"/>
    </location>
</feature>
<dbReference type="Gene3D" id="2.40.160.120">
    <property type="match status" value="1"/>
</dbReference>
<dbReference type="GO" id="GO:0005635">
    <property type="term" value="C:nuclear envelope"/>
    <property type="evidence" value="ECO:0007669"/>
    <property type="project" value="TreeGrafter"/>
</dbReference>
<feature type="compositionally biased region" description="Low complexity" evidence="8">
    <location>
        <begin position="109"/>
        <end position="129"/>
    </location>
</feature>
<dbReference type="InterPro" id="IPR001849">
    <property type="entry name" value="PH_domain"/>
</dbReference>
<feature type="compositionally biased region" description="Basic and acidic residues" evidence="8">
    <location>
        <begin position="1213"/>
        <end position="1235"/>
    </location>
</feature>
<feature type="compositionally biased region" description="Polar residues" evidence="8">
    <location>
        <begin position="92"/>
        <end position="102"/>
    </location>
</feature>
<name>A0A922NH69_9PLEO</name>
<dbReference type="FunFam" id="2.40.160.120:FF:000008">
    <property type="entry name" value="Oxysterol binding protein (Osh1)"/>
    <property type="match status" value="1"/>
</dbReference>
<dbReference type="PANTHER" id="PTHR10972:SF205">
    <property type="entry name" value="OXYSTEROL-BINDING PROTEIN 1"/>
    <property type="match status" value="1"/>
</dbReference>
<dbReference type="Pfam" id="PF01237">
    <property type="entry name" value="Oxysterol_BP"/>
    <property type="match status" value="1"/>
</dbReference>
<accession>A0A922NH69</accession>
<feature type="repeat" description="ANK" evidence="6">
    <location>
        <begin position="218"/>
        <end position="240"/>
    </location>
</feature>
<evidence type="ECO:0000256" key="3">
    <source>
        <dbReference type="ARBA" id="ARBA00022553"/>
    </source>
</evidence>
<dbReference type="GO" id="GO:0006869">
    <property type="term" value="P:lipid transport"/>
    <property type="evidence" value="ECO:0007669"/>
    <property type="project" value="UniProtKB-KW"/>
</dbReference>
<evidence type="ECO:0000256" key="8">
    <source>
        <dbReference type="SAM" id="MobiDB-lite"/>
    </source>
</evidence>
<dbReference type="SMART" id="SM00233">
    <property type="entry name" value="PH"/>
    <property type="match status" value="1"/>
</dbReference>
<dbReference type="GO" id="GO:0006897">
    <property type="term" value="P:endocytosis"/>
    <property type="evidence" value="ECO:0007669"/>
    <property type="project" value="TreeGrafter"/>
</dbReference>
<evidence type="ECO:0000256" key="4">
    <source>
        <dbReference type="ARBA" id="ARBA00023055"/>
    </source>
</evidence>
<dbReference type="FunFam" id="1.25.40.20:FF:000281">
    <property type="entry name" value="Oxysterol binding protein (Osh1)"/>
    <property type="match status" value="1"/>
</dbReference>
<dbReference type="InterPro" id="IPR002110">
    <property type="entry name" value="Ankyrin_rpt"/>
</dbReference>
<dbReference type="GO" id="GO:0034727">
    <property type="term" value="P:piecemeal microautophagy of the nucleus"/>
    <property type="evidence" value="ECO:0007669"/>
    <property type="project" value="TreeGrafter"/>
</dbReference>
<dbReference type="InterPro" id="IPR036770">
    <property type="entry name" value="Ankyrin_rpt-contain_sf"/>
</dbReference>
<feature type="compositionally biased region" description="Low complexity" evidence="8">
    <location>
        <begin position="59"/>
        <end position="74"/>
    </location>
</feature>
<feature type="compositionally biased region" description="Low complexity" evidence="8">
    <location>
        <begin position="34"/>
        <end position="47"/>
    </location>
</feature>
<dbReference type="Gene3D" id="2.30.29.30">
    <property type="entry name" value="Pleckstrin-homology domain (PH domain)/Phosphotyrosine-binding domain (PTB)"/>
    <property type="match status" value="1"/>
</dbReference>
<evidence type="ECO:0000256" key="7">
    <source>
        <dbReference type="RuleBase" id="RU003844"/>
    </source>
</evidence>
<dbReference type="PROSITE" id="PS50088">
    <property type="entry name" value="ANK_REPEAT"/>
    <property type="match status" value="2"/>
</dbReference>
<dbReference type="Proteomes" id="UP000249757">
    <property type="component" value="Unassembled WGS sequence"/>
</dbReference>
<proteinExistence type="inferred from homology"/>
<feature type="domain" description="PH" evidence="9">
    <location>
        <begin position="413"/>
        <end position="508"/>
    </location>
</feature>
<reference evidence="11" key="1">
    <citation type="journal article" date="2022" name="Microb. Genom.">
        <title>A global pangenome for the wheat fungal pathogen Pyrenophora tritici-repentis and prediction of effector protein structural homology.</title>
        <authorList>
            <person name="Moolhuijzen P.M."/>
            <person name="See P.T."/>
            <person name="Shi G."/>
            <person name="Powell H.R."/>
            <person name="Cockram J."/>
            <person name="Jorgensen L.N."/>
            <person name="Benslimane H."/>
            <person name="Strelkov S.E."/>
            <person name="Turner J."/>
            <person name="Liu Z."/>
            <person name="Moffat C.S."/>
        </authorList>
    </citation>
    <scope>NUCLEOTIDE SEQUENCE [LARGE SCALE GENOMIC DNA]</scope>
</reference>
<organism evidence="10 11">
    <name type="scientific">Pyrenophora tritici-repentis</name>
    <dbReference type="NCBI Taxonomy" id="45151"/>
    <lineage>
        <taxon>Eukaryota</taxon>
        <taxon>Fungi</taxon>
        <taxon>Dikarya</taxon>
        <taxon>Ascomycota</taxon>
        <taxon>Pezizomycotina</taxon>
        <taxon>Dothideomycetes</taxon>
        <taxon>Pleosporomycetidae</taxon>
        <taxon>Pleosporales</taxon>
        <taxon>Pleosporineae</taxon>
        <taxon>Pleosporaceae</taxon>
        <taxon>Pyrenophora</taxon>
    </lineage>
</organism>
<dbReference type="Gene3D" id="1.25.40.20">
    <property type="entry name" value="Ankyrin repeat-containing domain"/>
    <property type="match status" value="2"/>
</dbReference>
<keyword evidence="2" id="KW-0813">Transport</keyword>
<evidence type="ECO:0000256" key="2">
    <source>
        <dbReference type="ARBA" id="ARBA00022448"/>
    </source>
</evidence>
<comment type="similarity">
    <text evidence="1 7">Belongs to the OSBP family.</text>
</comment>
<evidence type="ECO:0000256" key="6">
    <source>
        <dbReference type="PROSITE-ProRule" id="PRU00023"/>
    </source>
</evidence>
<dbReference type="Pfam" id="PF13857">
    <property type="entry name" value="Ank_5"/>
    <property type="match status" value="1"/>
</dbReference>
<dbReference type="Pfam" id="PF00023">
    <property type="entry name" value="Ank"/>
    <property type="match status" value="1"/>
</dbReference>
<feature type="compositionally biased region" description="Polar residues" evidence="8">
    <location>
        <begin position="570"/>
        <end position="579"/>
    </location>
</feature>
<dbReference type="GO" id="GO:0032934">
    <property type="term" value="F:sterol binding"/>
    <property type="evidence" value="ECO:0007669"/>
    <property type="project" value="TreeGrafter"/>
</dbReference>
<dbReference type="InterPro" id="IPR018494">
    <property type="entry name" value="Oxysterol-bd_CS"/>
</dbReference>
<evidence type="ECO:0000313" key="10">
    <source>
        <dbReference type="EMBL" id="KAI1516618.1"/>
    </source>
</evidence>
<dbReference type="PROSITE" id="PS50297">
    <property type="entry name" value="ANK_REP_REGION"/>
    <property type="match status" value="2"/>
</dbReference>
<dbReference type="InterPro" id="IPR037239">
    <property type="entry name" value="OSBP_sf"/>
</dbReference>
<feature type="region of interest" description="Disordered" evidence="8">
    <location>
        <begin position="608"/>
        <end position="629"/>
    </location>
</feature>
<dbReference type="PROSITE" id="PS01013">
    <property type="entry name" value="OSBP"/>
    <property type="match status" value="1"/>
</dbReference>
<feature type="compositionally biased region" description="Basic and acidic residues" evidence="8">
    <location>
        <begin position="732"/>
        <end position="761"/>
    </location>
</feature>
<keyword evidence="5" id="KW-0446">Lipid-binding</keyword>
<dbReference type="SUPFAM" id="SSF48403">
    <property type="entry name" value="Ankyrin repeat"/>
    <property type="match status" value="1"/>
</dbReference>
<gene>
    <name evidence="10" type="ORF">Ptr86124_005155</name>
</gene>
<feature type="region of interest" description="Disordered" evidence="8">
    <location>
        <begin position="150"/>
        <end position="174"/>
    </location>
</feature>
<dbReference type="GO" id="GO:0030011">
    <property type="term" value="P:maintenance of cell polarity"/>
    <property type="evidence" value="ECO:0007669"/>
    <property type="project" value="TreeGrafter"/>
</dbReference>
<comment type="caution">
    <text evidence="10">The sequence shown here is derived from an EMBL/GenBank/DDBJ whole genome shotgun (WGS) entry which is preliminary data.</text>
</comment>